<dbReference type="Gene3D" id="3.40.50.300">
    <property type="entry name" value="P-loop containing nucleotide triphosphate hydrolases"/>
    <property type="match status" value="2"/>
</dbReference>
<evidence type="ECO:0000256" key="3">
    <source>
        <dbReference type="ARBA" id="ARBA00022806"/>
    </source>
</evidence>
<dbReference type="KEGG" id="pla:Plav_1698"/>
<evidence type="ECO:0000256" key="2">
    <source>
        <dbReference type="ARBA" id="ARBA00022801"/>
    </source>
</evidence>
<dbReference type="GO" id="GO:0016787">
    <property type="term" value="F:hydrolase activity"/>
    <property type="evidence" value="ECO:0007669"/>
    <property type="project" value="UniProtKB-KW"/>
</dbReference>
<evidence type="ECO:0000256" key="4">
    <source>
        <dbReference type="ARBA" id="ARBA00022840"/>
    </source>
</evidence>
<evidence type="ECO:0000259" key="7">
    <source>
        <dbReference type="PROSITE" id="PS51194"/>
    </source>
</evidence>
<evidence type="ECO:0000259" key="6">
    <source>
        <dbReference type="PROSITE" id="PS51192"/>
    </source>
</evidence>
<dbReference type="InterPro" id="IPR001650">
    <property type="entry name" value="Helicase_C-like"/>
</dbReference>
<dbReference type="SUPFAM" id="SSF52540">
    <property type="entry name" value="P-loop containing nucleoside triphosphate hydrolases"/>
    <property type="match status" value="2"/>
</dbReference>
<dbReference type="RefSeq" id="WP_012110608.1">
    <property type="nucleotide sequence ID" value="NC_009719.1"/>
</dbReference>
<evidence type="ECO:0000256" key="5">
    <source>
        <dbReference type="SAM" id="MobiDB-lite"/>
    </source>
</evidence>
<keyword evidence="1" id="KW-0547">Nucleotide-binding</keyword>
<dbReference type="GO" id="GO:0004386">
    <property type="term" value="F:helicase activity"/>
    <property type="evidence" value="ECO:0007669"/>
    <property type="project" value="UniProtKB-KW"/>
</dbReference>
<dbReference type="Proteomes" id="UP000006377">
    <property type="component" value="Chromosome"/>
</dbReference>
<feature type="compositionally biased region" description="Low complexity" evidence="5">
    <location>
        <begin position="850"/>
        <end position="873"/>
    </location>
</feature>
<evidence type="ECO:0000256" key="1">
    <source>
        <dbReference type="ARBA" id="ARBA00022741"/>
    </source>
</evidence>
<dbReference type="Pfam" id="PF00271">
    <property type="entry name" value="Helicase_C"/>
    <property type="match status" value="1"/>
</dbReference>
<dbReference type="InterPro" id="IPR050699">
    <property type="entry name" value="RNA-DNA_Helicase"/>
</dbReference>
<dbReference type="PROSITE" id="PS51194">
    <property type="entry name" value="HELICASE_CTER"/>
    <property type="match status" value="1"/>
</dbReference>
<evidence type="ECO:0000313" key="8">
    <source>
        <dbReference type="EMBL" id="ABS63317.1"/>
    </source>
</evidence>
<keyword evidence="2" id="KW-0378">Hydrolase</keyword>
<keyword evidence="4" id="KW-0067">ATP-binding</keyword>
<feature type="domain" description="Helicase ATP-binding" evidence="6">
    <location>
        <begin position="15"/>
        <end position="163"/>
    </location>
</feature>
<dbReference type="InterPro" id="IPR014001">
    <property type="entry name" value="Helicase_ATP-bd"/>
</dbReference>
<keyword evidence="3 8" id="KW-0347">Helicase</keyword>
<dbReference type="STRING" id="402881.Plav_1698"/>
<dbReference type="InterPro" id="IPR027417">
    <property type="entry name" value="P-loop_NTPase"/>
</dbReference>
<dbReference type="PROSITE" id="PS51192">
    <property type="entry name" value="HELICASE_ATP_BIND_1"/>
    <property type="match status" value="1"/>
</dbReference>
<dbReference type="InterPro" id="IPR055206">
    <property type="entry name" value="DEXQc_SUV3"/>
</dbReference>
<feature type="region of interest" description="Disordered" evidence="5">
    <location>
        <begin position="817"/>
        <end position="997"/>
    </location>
</feature>
<dbReference type="SMART" id="SM00490">
    <property type="entry name" value="HELICc"/>
    <property type="match status" value="1"/>
</dbReference>
<feature type="domain" description="Helicase C-terminal" evidence="7">
    <location>
        <begin position="170"/>
        <end position="321"/>
    </location>
</feature>
<evidence type="ECO:0000313" key="9">
    <source>
        <dbReference type="Proteomes" id="UP000006377"/>
    </source>
</evidence>
<gene>
    <name evidence="8" type="ordered locus">Plav_1698</name>
</gene>
<keyword evidence="9" id="KW-1185">Reference proteome</keyword>
<dbReference type="EMBL" id="CP000774">
    <property type="protein sequence ID" value="ABS63317.1"/>
    <property type="molecule type" value="Genomic_DNA"/>
</dbReference>
<reference evidence="8 9" key="1">
    <citation type="journal article" date="2011" name="Stand. Genomic Sci.">
        <title>Complete genome sequence of Parvibaculum lavamentivorans type strain (DS-1(T)).</title>
        <authorList>
            <person name="Schleheck D."/>
            <person name="Weiss M."/>
            <person name="Pitluck S."/>
            <person name="Bruce D."/>
            <person name="Land M.L."/>
            <person name="Han S."/>
            <person name="Saunders E."/>
            <person name="Tapia R."/>
            <person name="Detter C."/>
            <person name="Brettin T."/>
            <person name="Han J."/>
            <person name="Woyke T."/>
            <person name="Goodwin L."/>
            <person name="Pennacchio L."/>
            <person name="Nolan M."/>
            <person name="Cook A.M."/>
            <person name="Kjelleberg S."/>
            <person name="Thomas T."/>
        </authorList>
    </citation>
    <scope>NUCLEOTIDE SEQUENCE [LARGE SCALE GENOMIC DNA]</scope>
    <source>
        <strain evidence="9">DS-1 / DSM 13023 / NCIMB 13966</strain>
    </source>
</reference>
<dbReference type="HOGENOM" id="CLU_008788_0_0_5"/>
<feature type="compositionally biased region" description="Basic and acidic residues" evidence="5">
    <location>
        <begin position="942"/>
        <end position="979"/>
    </location>
</feature>
<feature type="compositionally biased region" description="Low complexity" evidence="5">
    <location>
        <begin position="881"/>
        <end position="913"/>
    </location>
</feature>
<dbReference type="GO" id="GO:0005524">
    <property type="term" value="F:ATP binding"/>
    <property type="evidence" value="ECO:0007669"/>
    <property type="project" value="UniProtKB-KW"/>
</dbReference>
<accession>A7HTT4</accession>
<protein>
    <submittedName>
        <fullName evidence="8">Helicase domain protein</fullName>
    </submittedName>
</protein>
<dbReference type="PANTHER" id="PTHR12131:SF1">
    <property type="entry name" value="ATP-DEPENDENT RNA HELICASE SUPV3L1, MITOCHONDRIAL-RELATED"/>
    <property type="match status" value="1"/>
</dbReference>
<dbReference type="OrthoDB" id="9807155at2"/>
<dbReference type="AlphaFoldDB" id="A7HTT4"/>
<proteinExistence type="predicted"/>
<organism evidence="8 9">
    <name type="scientific">Parvibaculum lavamentivorans (strain DS-1 / DSM 13023 / NCIMB 13966)</name>
    <dbReference type="NCBI Taxonomy" id="402881"/>
    <lineage>
        <taxon>Bacteria</taxon>
        <taxon>Pseudomonadati</taxon>
        <taxon>Pseudomonadota</taxon>
        <taxon>Alphaproteobacteria</taxon>
        <taxon>Hyphomicrobiales</taxon>
        <taxon>Parvibaculaceae</taxon>
        <taxon>Parvibaculum</taxon>
    </lineage>
</organism>
<dbReference type="PANTHER" id="PTHR12131">
    <property type="entry name" value="ATP-DEPENDENT RNA AND DNA HELICASE"/>
    <property type="match status" value="1"/>
</dbReference>
<dbReference type="Pfam" id="PF22527">
    <property type="entry name" value="DEXQc_Suv3"/>
    <property type="match status" value="1"/>
</dbReference>
<dbReference type="eggNOG" id="COG4581">
    <property type="taxonomic scope" value="Bacteria"/>
</dbReference>
<name>A7HTT4_PARL1</name>
<sequence>MSTASLQTVIGRARDGLAERRRVTAVLGPTNTGKTHLAIERMMAHRTGMIGLPLRLLAREVYDRVVKAKGAREVALITGEEKILPPTARYYVCTVEAMPLDLEVDFLAIDEIQLAADRERGHTFTDRLLRARGHSETMMLGSETVRGLIQKLLPDTLFISRPRFSELSWTGSKKITRLPRRSAIVAFSADQVYAIAELIRRQRGGAAVVMGALSPRTRNAQVALYQSGDVDFLVATDAIGMGLNMDVDHVAFASTEKFDGRLHRPLHVAELAQIAGRAGRHMNNGTFGVTGEAGPLSDEIVSRIENHQFEPERVFQWRNPHLEFGSVAALMRSLEMPPGRPGLARAPIANDLEALTRMSRDQDVQNLARSPAAIRRLWEVAQVPDFRKTLASEHATLLTRLYLFLMEPGGGTEARIPDDWLDRQMKTLERTDGDIDMLSARLAHIRTWTYVANRADWLHNPVHWQERTRTIEDRLSDALHERLTQRFIDRRTSVLMKRLRQNEDLMAAVNGDGEVLVEGEYVGRLQGFVFVPDPRAEGEQGRVLRAAANQALTGEIADRAQRLTVAPDAEITLSEHGRILWAGHPVAELKSGDAPLAPRVELVAGEELNGPARESVQTRLEAWLKMHITNVLAPLVSLRDATDVEGLARGIAFRLVENLGSVKRDQVAEDVRLLDQAARGQLRKHGVRFGAYSVFMPALLKPAPARLLLTLWSLTRKDLDDPFSGLPPSPAPGLTSVPADTAAPQGFYEALGFRVCGTRAVRLDMLERVADIIRPVIAARSFNGGFVVTPDMMSLVGCSGEEFAGLLRGLGYRSQLEKITPPAPPAHPSQEPEAVPGDQASAGTVSTVNETAAAAETPEQAAESQEQETAPSPEAEEMKPSEASPAAAAADSSAEAAPLEAEAPAEPSATAEPVEMEIWRPARRKSGGRPKEDQRKPRRDKQKPEHRNEHRGKPSRREGRQEQRPEAPRKPRERERQPDPDSPFAALAVLKERARGN</sequence>